<reference evidence="3 4" key="1">
    <citation type="submission" date="2006-10" db="EMBL/GenBank/DDBJ databases">
        <title>The Genome Sequence of Batrachochytrium dendrobatidis JEL423.</title>
        <authorList>
            <consortium name="The Broad Institute Genome Sequencing Platform"/>
            <person name="Birren B."/>
            <person name="Lander E."/>
            <person name="Galagan J."/>
            <person name="Cuomo C."/>
            <person name="Devon K."/>
            <person name="Jaffe D."/>
            <person name="Butler J."/>
            <person name="Alvarez P."/>
            <person name="Gnerre S."/>
            <person name="Grabherr M."/>
            <person name="Kleber M."/>
            <person name="Mauceli E."/>
            <person name="Brockman W."/>
            <person name="Young S."/>
            <person name="LaButti K."/>
            <person name="Sykes S."/>
            <person name="DeCaprio D."/>
            <person name="Crawford M."/>
            <person name="Koehrsen M."/>
            <person name="Engels R."/>
            <person name="Montgomery P."/>
            <person name="Pearson M."/>
            <person name="Howarth C."/>
            <person name="Larson L."/>
            <person name="White J."/>
            <person name="O'Leary S."/>
            <person name="Kodira C."/>
            <person name="Zeng Q."/>
            <person name="Yandava C."/>
            <person name="Alvarado L."/>
            <person name="Longcore J."/>
            <person name="James T."/>
        </authorList>
    </citation>
    <scope>NUCLEOTIDE SEQUENCE [LARGE SCALE GENOMIC DNA]</scope>
    <source>
        <strain evidence="3 4">JEL423</strain>
    </source>
</reference>
<feature type="compositionally biased region" description="Polar residues" evidence="1">
    <location>
        <begin position="616"/>
        <end position="626"/>
    </location>
</feature>
<keyword evidence="2" id="KW-0472">Membrane</keyword>
<evidence type="ECO:0000313" key="3">
    <source>
        <dbReference type="EMBL" id="OAJ39506.1"/>
    </source>
</evidence>
<feature type="region of interest" description="Disordered" evidence="1">
    <location>
        <begin position="616"/>
        <end position="642"/>
    </location>
</feature>
<feature type="transmembrane region" description="Helical" evidence="2">
    <location>
        <begin position="559"/>
        <end position="580"/>
    </location>
</feature>
<gene>
    <name evidence="3" type="ORF">BDEG_23345</name>
</gene>
<feature type="compositionally biased region" description="Low complexity" evidence="1">
    <location>
        <begin position="495"/>
        <end position="505"/>
    </location>
</feature>
<proteinExistence type="predicted"/>
<protein>
    <submittedName>
        <fullName evidence="3">Uncharacterized protein</fullName>
    </submittedName>
</protein>
<feature type="compositionally biased region" description="Low complexity" evidence="1">
    <location>
        <begin position="533"/>
        <end position="552"/>
    </location>
</feature>
<evidence type="ECO:0000313" key="4">
    <source>
        <dbReference type="Proteomes" id="UP000077115"/>
    </source>
</evidence>
<feature type="compositionally biased region" description="Polar residues" evidence="1">
    <location>
        <begin position="509"/>
        <end position="524"/>
    </location>
</feature>
<accession>A0A177WIA0</accession>
<organism evidence="3 4">
    <name type="scientific">Batrachochytrium dendrobatidis (strain JEL423)</name>
    <dbReference type="NCBI Taxonomy" id="403673"/>
    <lineage>
        <taxon>Eukaryota</taxon>
        <taxon>Fungi</taxon>
        <taxon>Fungi incertae sedis</taxon>
        <taxon>Chytridiomycota</taxon>
        <taxon>Chytridiomycota incertae sedis</taxon>
        <taxon>Chytridiomycetes</taxon>
        <taxon>Rhizophydiales</taxon>
        <taxon>Rhizophydiales incertae sedis</taxon>
        <taxon>Batrachochytrium</taxon>
    </lineage>
</organism>
<dbReference type="AlphaFoldDB" id="A0A177WIA0"/>
<dbReference type="Proteomes" id="UP000077115">
    <property type="component" value="Unassembled WGS sequence"/>
</dbReference>
<feature type="compositionally biased region" description="Polar residues" evidence="1">
    <location>
        <begin position="435"/>
        <end position="475"/>
    </location>
</feature>
<keyword evidence="2" id="KW-0812">Transmembrane</keyword>
<feature type="region of interest" description="Disordered" evidence="1">
    <location>
        <begin position="433"/>
        <end position="552"/>
    </location>
</feature>
<sequence>MTHSDISSQLKTKGMKARKIFFGCIESPTFIMFSQRSDGIKQAAVAAFQNKSLWFVILHSWLRLTQLWVERQRSCQPRPNKGRFISNRKKQQVVCQTGCVNKSDYCRDTGYMNDRCSCHSNQQMNNHRYFRNDITKKATRPNHKSVLHGDDGGKCGRTKTKKVSMKGESMIWRSPRCTADATLVNQVQSITKYKLTWVLPHGTQYYGHVSKWLASRQLSHEARIDSSQHTVVMFIHILLLYTWLFQIIGAFPLQKLPPQHLSSPSIEGVHHGHANHAVTLQYYHPEAHRVLGQVMIDPTVADGSQLTLWLRVNKRQRLRIKWEGISWQLLGTTVNDSSPEAIYAFEGPWPLSQSSLPQPTHATEDNYPDLSENDHGIEEDDDETPIHIDKVHPRWFYVSAGDKNVDKNHNRLFVLESSYGLLVPSTDINGIPPLTHSSSPKPTFLPTFQPTLSPISQPTSNGPEPSHGTLPQTVPSHLPDRMPSVLLRPSIQRNGGSHDSSDSGVGVQGPTSGGSNPDTGSSGSPPKRKPFTSDPNSSGGDGSAGANDQSSSSYNGPSWLFPTVVGAGVVAVLTLSMAVFRRYHSSSASTIDPTLSHYQGRGYITTSYRSSGTSASFERSATSKQPVSMGLSETLERSVGSVETDIDQSSLSSSNMASYMRFSASTKEAFVSPSSHSSAESTGDNGWNWGASRLTTHI</sequence>
<feature type="region of interest" description="Disordered" evidence="1">
    <location>
        <begin position="353"/>
        <end position="385"/>
    </location>
</feature>
<keyword evidence="2" id="KW-1133">Transmembrane helix</keyword>
<dbReference type="EMBL" id="DS022303">
    <property type="protein sequence ID" value="OAJ39506.1"/>
    <property type="molecule type" value="Genomic_DNA"/>
</dbReference>
<dbReference type="VEuPathDB" id="FungiDB:BDEG_23345"/>
<name>A0A177WIA0_BATDL</name>
<reference evidence="3 4" key="2">
    <citation type="submission" date="2016-05" db="EMBL/GenBank/DDBJ databases">
        <title>Lineage-specific infection strategies underlie the spectrum of fungal disease in amphibians.</title>
        <authorList>
            <person name="Cuomo C.A."/>
            <person name="Farrer R.A."/>
            <person name="James T."/>
            <person name="Longcore J."/>
            <person name="Birren B."/>
        </authorList>
    </citation>
    <scope>NUCLEOTIDE SEQUENCE [LARGE SCALE GENOMIC DNA]</scope>
    <source>
        <strain evidence="3 4">JEL423</strain>
    </source>
</reference>
<evidence type="ECO:0000256" key="1">
    <source>
        <dbReference type="SAM" id="MobiDB-lite"/>
    </source>
</evidence>
<evidence type="ECO:0000256" key="2">
    <source>
        <dbReference type="SAM" id="Phobius"/>
    </source>
</evidence>